<protein>
    <submittedName>
        <fullName evidence="6">LysR family transcriptional regulator</fullName>
    </submittedName>
</protein>
<evidence type="ECO:0000313" key="6">
    <source>
        <dbReference type="EMBL" id="MDW0115197.1"/>
    </source>
</evidence>
<dbReference type="InterPro" id="IPR000847">
    <property type="entry name" value="LysR_HTH_N"/>
</dbReference>
<proteinExistence type="inferred from homology"/>
<dbReference type="PRINTS" id="PR00039">
    <property type="entry name" value="HTHLYSR"/>
</dbReference>
<organism evidence="6 7">
    <name type="scientific">Sporosarcina saromensis</name>
    <dbReference type="NCBI Taxonomy" id="359365"/>
    <lineage>
        <taxon>Bacteria</taxon>
        <taxon>Bacillati</taxon>
        <taxon>Bacillota</taxon>
        <taxon>Bacilli</taxon>
        <taxon>Bacillales</taxon>
        <taxon>Caryophanaceae</taxon>
        <taxon>Sporosarcina</taxon>
    </lineage>
</organism>
<dbReference type="Pfam" id="PF03466">
    <property type="entry name" value="LysR_substrate"/>
    <property type="match status" value="1"/>
</dbReference>
<dbReference type="RefSeq" id="WP_317946797.1">
    <property type="nucleotide sequence ID" value="NZ_JAUBDI010000033.1"/>
</dbReference>
<accession>A0ABU4GE15</accession>
<gene>
    <name evidence="6" type="ORF">QT711_18750</name>
</gene>
<dbReference type="CDD" id="cd08420">
    <property type="entry name" value="PBP2_CysL_like"/>
    <property type="match status" value="1"/>
</dbReference>
<dbReference type="PROSITE" id="PS50931">
    <property type="entry name" value="HTH_LYSR"/>
    <property type="match status" value="1"/>
</dbReference>
<name>A0ABU4GE15_9BACL</name>
<keyword evidence="3" id="KW-0238">DNA-binding</keyword>
<dbReference type="PANTHER" id="PTHR30126">
    <property type="entry name" value="HTH-TYPE TRANSCRIPTIONAL REGULATOR"/>
    <property type="match status" value="1"/>
</dbReference>
<evidence type="ECO:0000259" key="5">
    <source>
        <dbReference type="PROSITE" id="PS50931"/>
    </source>
</evidence>
<sequence>MDRLLHVFITVAEQKNLTRAAEKSFITQSAVSQNIKLLEEHFNSKLLDRTNKRIQLTKSGEILYLHAKQIMKQYSLAGRMIDELKEGVSGPLTIGSGFTFGEYLLPTIISAFILQHPKINPKITIKNSIRIANQVKQKQLDIGIIEREMFDDELLTVPFAEDDMVVIVPKDFPLDNGAEITVSELADLTWIIRESGSGTRQVTDTMFARTQLAPKKLLEFGSTQVIKETVKKGIGISFMSKVSVKDEIDRGVMKALTIDTYKDSRTFYYVTNKSQHATKALELFIQQIRETSGRR</sequence>
<comment type="similarity">
    <text evidence="1">Belongs to the LysR transcriptional regulatory family.</text>
</comment>
<dbReference type="Proteomes" id="UP001282284">
    <property type="component" value="Unassembled WGS sequence"/>
</dbReference>
<keyword evidence="2" id="KW-0805">Transcription regulation</keyword>
<evidence type="ECO:0000313" key="7">
    <source>
        <dbReference type="Proteomes" id="UP001282284"/>
    </source>
</evidence>
<dbReference type="PANTHER" id="PTHR30126:SF39">
    <property type="entry name" value="HTH-TYPE TRANSCRIPTIONAL REGULATOR CYSL"/>
    <property type="match status" value="1"/>
</dbReference>
<dbReference type="InterPro" id="IPR005119">
    <property type="entry name" value="LysR_subst-bd"/>
</dbReference>
<evidence type="ECO:0000256" key="2">
    <source>
        <dbReference type="ARBA" id="ARBA00023015"/>
    </source>
</evidence>
<feature type="domain" description="HTH lysR-type" evidence="5">
    <location>
        <begin position="1"/>
        <end position="57"/>
    </location>
</feature>
<dbReference type="Gene3D" id="1.10.10.10">
    <property type="entry name" value="Winged helix-like DNA-binding domain superfamily/Winged helix DNA-binding domain"/>
    <property type="match status" value="1"/>
</dbReference>
<evidence type="ECO:0000256" key="1">
    <source>
        <dbReference type="ARBA" id="ARBA00009437"/>
    </source>
</evidence>
<keyword evidence="4" id="KW-0804">Transcription</keyword>
<dbReference type="InterPro" id="IPR036388">
    <property type="entry name" value="WH-like_DNA-bd_sf"/>
</dbReference>
<evidence type="ECO:0000256" key="4">
    <source>
        <dbReference type="ARBA" id="ARBA00023163"/>
    </source>
</evidence>
<dbReference type="Gene3D" id="3.40.190.290">
    <property type="match status" value="1"/>
</dbReference>
<evidence type="ECO:0000256" key="3">
    <source>
        <dbReference type="ARBA" id="ARBA00023125"/>
    </source>
</evidence>
<dbReference type="SUPFAM" id="SSF53850">
    <property type="entry name" value="Periplasmic binding protein-like II"/>
    <property type="match status" value="1"/>
</dbReference>
<dbReference type="InterPro" id="IPR036390">
    <property type="entry name" value="WH_DNA-bd_sf"/>
</dbReference>
<dbReference type="EMBL" id="JAUBDI010000033">
    <property type="protein sequence ID" value="MDW0115197.1"/>
    <property type="molecule type" value="Genomic_DNA"/>
</dbReference>
<reference evidence="6 7" key="1">
    <citation type="submission" date="2023-06" db="EMBL/GenBank/DDBJ databases">
        <title>Sporosarcina sp. nov., isolated from Korean traditional fermented seafood 'Jeotgal'.</title>
        <authorList>
            <person name="Yang A.I."/>
            <person name="Shin N.-R."/>
        </authorList>
    </citation>
    <scope>NUCLEOTIDE SEQUENCE [LARGE SCALE GENOMIC DNA]</scope>
    <source>
        <strain evidence="6 7">KCTC13119</strain>
    </source>
</reference>
<dbReference type="Pfam" id="PF00126">
    <property type="entry name" value="HTH_1"/>
    <property type="match status" value="1"/>
</dbReference>
<comment type="caution">
    <text evidence="6">The sequence shown here is derived from an EMBL/GenBank/DDBJ whole genome shotgun (WGS) entry which is preliminary data.</text>
</comment>
<keyword evidence="7" id="KW-1185">Reference proteome</keyword>
<dbReference type="SUPFAM" id="SSF46785">
    <property type="entry name" value="Winged helix' DNA-binding domain"/>
    <property type="match status" value="1"/>
</dbReference>